<feature type="active site" description="Nucleophile; for glutaminase activity" evidence="7">
    <location>
        <position position="170"/>
    </location>
</feature>
<dbReference type="Proteomes" id="UP000824072">
    <property type="component" value="Unassembled WGS sequence"/>
</dbReference>
<dbReference type="GO" id="GO:0005524">
    <property type="term" value="F:ATP binding"/>
    <property type="evidence" value="ECO:0007669"/>
    <property type="project" value="UniProtKB-UniRule"/>
</dbReference>
<dbReference type="InterPro" id="IPR041856">
    <property type="entry name" value="NAD+_synth_C"/>
</dbReference>
<feature type="binding site" evidence="7">
    <location>
        <position position="459"/>
    </location>
    <ligand>
        <name>ATP</name>
        <dbReference type="ChEBI" id="CHEBI:30616"/>
    </ligand>
</feature>
<feature type="binding site" evidence="7">
    <location>
        <position position="197"/>
    </location>
    <ligand>
        <name>L-glutamine</name>
        <dbReference type="ChEBI" id="CHEBI:58359"/>
    </ligand>
</feature>
<evidence type="ECO:0000256" key="8">
    <source>
        <dbReference type="PIRNR" id="PIRNR006630"/>
    </source>
</evidence>
<evidence type="ECO:0000259" key="10">
    <source>
        <dbReference type="PROSITE" id="PS50263"/>
    </source>
</evidence>
<evidence type="ECO:0000256" key="6">
    <source>
        <dbReference type="ARBA" id="ARBA00023027"/>
    </source>
</evidence>
<dbReference type="NCBIfam" id="TIGR00552">
    <property type="entry name" value="nadE"/>
    <property type="match status" value="1"/>
</dbReference>
<comment type="caution">
    <text evidence="11">The sequence shown here is derived from an EMBL/GenBank/DDBJ whole genome shotgun (WGS) entry which is preliminary data.</text>
</comment>
<feature type="active site" description="Proton acceptor; for glutaminase activity" evidence="7">
    <location>
        <position position="46"/>
    </location>
</feature>
<protein>
    <recommendedName>
        <fullName evidence="7 8">Glutamine-dependent NAD(+) synthetase</fullName>
        <ecNumber evidence="7 8">6.3.5.1</ecNumber>
    </recommendedName>
    <alternativeName>
        <fullName evidence="7 8">NAD(+) synthase [glutamine-hydrolyzing]</fullName>
    </alternativeName>
</protein>
<dbReference type="GO" id="GO:0003952">
    <property type="term" value="F:NAD+ synthase (glutamine-hydrolyzing) activity"/>
    <property type="evidence" value="ECO:0007669"/>
    <property type="project" value="UniProtKB-UniRule"/>
</dbReference>
<keyword evidence="4 7" id="KW-0547">Nucleotide-binding</keyword>
<dbReference type="InterPro" id="IPR003010">
    <property type="entry name" value="C-N_Hydrolase"/>
</dbReference>
<comment type="pathway">
    <text evidence="1 7 8">Cofactor biosynthesis; NAD(+) biosynthesis; NAD(+) from deamido-NAD(+) (L-Gln route): step 1/1.</text>
</comment>
<dbReference type="Pfam" id="PF02540">
    <property type="entry name" value="NAD_synthase"/>
    <property type="match status" value="1"/>
</dbReference>
<feature type="binding site" evidence="7">
    <location>
        <position position="203"/>
    </location>
    <ligand>
        <name>L-glutamine</name>
        <dbReference type="ChEBI" id="CHEBI:58359"/>
    </ligand>
</feature>
<feature type="binding site" evidence="7">
    <location>
        <position position="121"/>
    </location>
    <ligand>
        <name>L-glutamine</name>
        <dbReference type="ChEBI" id="CHEBI:58359"/>
    </ligand>
</feature>
<comment type="function">
    <text evidence="7">Catalyzes the ATP-dependent amidation of deamido-NAD to form NAD. Uses L-glutamine as a nitrogen source.</text>
</comment>
<evidence type="ECO:0000256" key="5">
    <source>
        <dbReference type="ARBA" id="ARBA00022840"/>
    </source>
</evidence>
<reference evidence="11" key="2">
    <citation type="journal article" date="2021" name="PeerJ">
        <title>Extensive microbial diversity within the chicken gut microbiome revealed by metagenomics and culture.</title>
        <authorList>
            <person name="Gilroy R."/>
            <person name="Ravi A."/>
            <person name="Getino M."/>
            <person name="Pursley I."/>
            <person name="Horton D.L."/>
            <person name="Alikhan N.F."/>
            <person name="Baker D."/>
            <person name="Gharbi K."/>
            <person name="Hall N."/>
            <person name="Watson M."/>
            <person name="Adriaenssens E.M."/>
            <person name="Foster-Nyarko E."/>
            <person name="Jarju S."/>
            <person name="Secka A."/>
            <person name="Antonio M."/>
            <person name="Oren A."/>
            <person name="Chaudhuri R.R."/>
            <person name="La Ragione R."/>
            <person name="Hildebrand F."/>
            <person name="Pallen M.J."/>
        </authorList>
    </citation>
    <scope>NUCLEOTIDE SEQUENCE</scope>
    <source>
        <strain evidence="11">ChiHcec3-11533</strain>
    </source>
</reference>
<dbReference type="EMBL" id="DVMU01000003">
    <property type="protein sequence ID" value="HIU32948.1"/>
    <property type="molecule type" value="Genomic_DNA"/>
</dbReference>
<comment type="similarity">
    <text evidence="9">Belongs to the NAD synthetase family.</text>
</comment>
<dbReference type="AlphaFoldDB" id="A0A9D1I980"/>
<comment type="catalytic activity">
    <reaction evidence="7 8">
        <text>deamido-NAD(+) + L-glutamine + ATP + H2O = L-glutamate + AMP + diphosphate + NAD(+) + H(+)</text>
        <dbReference type="Rhea" id="RHEA:24384"/>
        <dbReference type="ChEBI" id="CHEBI:15377"/>
        <dbReference type="ChEBI" id="CHEBI:15378"/>
        <dbReference type="ChEBI" id="CHEBI:29985"/>
        <dbReference type="ChEBI" id="CHEBI:30616"/>
        <dbReference type="ChEBI" id="CHEBI:33019"/>
        <dbReference type="ChEBI" id="CHEBI:57540"/>
        <dbReference type="ChEBI" id="CHEBI:58359"/>
        <dbReference type="ChEBI" id="CHEBI:58437"/>
        <dbReference type="ChEBI" id="CHEBI:456215"/>
        <dbReference type="EC" id="6.3.5.1"/>
    </reaction>
</comment>
<dbReference type="Gene3D" id="1.10.10.1140">
    <property type="entry name" value="Glutamine-dependent NAD+ synthetase, C-terminal domain"/>
    <property type="match status" value="1"/>
</dbReference>
<evidence type="ECO:0000313" key="11">
    <source>
        <dbReference type="EMBL" id="HIU32948.1"/>
    </source>
</evidence>
<dbReference type="GO" id="GO:0005737">
    <property type="term" value="C:cytoplasm"/>
    <property type="evidence" value="ECO:0007669"/>
    <property type="project" value="InterPro"/>
</dbReference>
<dbReference type="Gene3D" id="3.40.50.620">
    <property type="entry name" value="HUPs"/>
    <property type="match status" value="1"/>
</dbReference>
<feature type="active site" description="For glutaminase activity" evidence="7">
    <location>
        <position position="115"/>
    </location>
</feature>
<dbReference type="PANTHER" id="PTHR23090:SF9">
    <property type="entry name" value="GLUTAMINE-DEPENDENT NAD(+) SYNTHETASE"/>
    <property type="match status" value="1"/>
</dbReference>
<dbReference type="NCBIfam" id="NF002730">
    <property type="entry name" value="PRK02628.1"/>
    <property type="match status" value="1"/>
</dbReference>
<keyword evidence="6 7" id="KW-0520">NAD</keyword>
<dbReference type="HAMAP" id="MF_02090">
    <property type="entry name" value="NadE_glutamine_dep"/>
    <property type="match status" value="1"/>
</dbReference>
<evidence type="ECO:0000256" key="7">
    <source>
        <dbReference type="HAMAP-Rule" id="MF_02090"/>
    </source>
</evidence>
<dbReference type="SUPFAM" id="SSF56317">
    <property type="entry name" value="Carbon-nitrogen hydrolase"/>
    <property type="match status" value="1"/>
</dbReference>
<feature type="domain" description="CN hydrolase" evidence="10">
    <location>
        <begin position="6"/>
        <end position="268"/>
    </location>
</feature>
<keyword evidence="3 7" id="KW-0436">Ligase</keyword>
<dbReference type="PROSITE" id="PS50263">
    <property type="entry name" value="CN_HYDROLASE"/>
    <property type="match status" value="1"/>
</dbReference>
<dbReference type="InterPro" id="IPR014445">
    <property type="entry name" value="Gln-dep_NAD_synthase"/>
</dbReference>
<feature type="binding site" evidence="7">
    <location>
        <position position="464"/>
    </location>
    <ligand>
        <name>deamido-NAD(+)</name>
        <dbReference type="ChEBI" id="CHEBI:58437"/>
        <note>ligand shared between two neighboring subunits</note>
    </ligand>
</feature>
<dbReference type="SUPFAM" id="SSF52402">
    <property type="entry name" value="Adenine nucleotide alpha hydrolases-like"/>
    <property type="match status" value="1"/>
</dbReference>
<evidence type="ECO:0000256" key="4">
    <source>
        <dbReference type="ARBA" id="ARBA00022741"/>
    </source>
</evidence>
<dbReference type="InterPro" id="IPR022310">
    <property type="entry name" value="NAD/GMP_synthase"/>
</dbReference>
<dbReference type="InterPro" id="IPR003694">
    <property type="entry name" value="NAD_synthase"/>
</dbReference>
<sequence length="633" mass="70276">MRDGFVRVAAASPDLRVADAKFNASQMLEEIRRAEKQGVNLLVFPELSLTGYTAGDLFGQDTLQRGALEALKQLAQESAECSVAVVAGLPISDGVRLYNCACVLQRGKILGVVPKTHLPNYREFYELRHFSPGFAELRALRILGQEVPFSSNLIFRAKEMPEFSFAVEICEDLWAPRATGVEHALAGANILVNPSASDEAAGKREYRRQLVLSHSARLVAGYVYAGAGTGESTQDLVFSGHRMIAENGVMLAQSEPFSTGMTVSEIDVRFLRLERQGFNAFREETAPHFEVPFSAPIRDLELIRKVDPMPFVPADAERLQQRAEEILAIQAQGLCKRIRHTGAKKLVLGVSGGLDSTLALIVSARALELAQLPPEALLAVTMPCFGTTSRTRSNAETLARLYKAEFREIPIGDAVLQHFRDIGLSSDDRSVTYENSQARERTQVLMDLANQSGALVVGTGDLSELALGWATYNGDHMSMYAVNSSIPKTLIRYLVNYAAQSADSEELRRALLDVLDTPVSPELLPPEEGEIAQKTEDLVGPYALHDFFLYHFLRRREAGEKILRLAGIAFRDRYDAQTIKKWYRVFVRRFFSQQFKRSCMPDGPKVGSVALSPRGDWRMPSDAESELWQIPEF</sequence>
<organism evidence="11 12">
    <name type="scientific">Candidatus Pullichristensenella excrementigallinarum</name>
    <dbReference type="NCBI Taxonomy" id="2840907"/>
    <lineage>
        <taxon>Bacteria</taxon>
        <taxon>Bacillati</taxon>
        <taxon>Bacillota</taxon>
        <taxon>Clostridia</taxon>
        <taxon>Candidatus Pullichristensenella</taxon>
    </lineage>
</organism>
<dbReference type="Gene3D" id="3.60.110.10">
    <property type="entry name" value="Carbon-nitrogen hydrolase"/>
    <property type="match status" value="1"/>
</dbReference>
<dbReference type="EC" id="6.3.5.1" evidence="7 8"/>
<evidence type="ECO:0000256" key="2">
    <source>
        <dbReference type="ARBA" id="ARBA00007145"/>
    </source>
</evidence>
<gene>
    <name evidence="7" type="primary">nadE</name>
    <name evidence="11" type="ORF">IAB02_00150</name>
</gene>
<dbReference type="CDD" id="cd00553">
    <property type="entry name" value="NAD_synthase"/>
    <property type="match status" value="1"/>
</dbReference>
<feature type="binding site" evidence="7">
    <location>
        <begin position="469"/>
        <end position="472"/>
    </location>
    <ligand>
        <name>deamido-NAD(+)</name>
        <dbReference type="ChEBI" id="CHEBI:58437"/>
        <note>ligand shared between two neighboring subunits</note>
    </ligand>
</feature>
<dbReference type="GO" id="GO:0008795">
    <property type="term" value="F:NAD+ synthase activity"/>
    <property type="evidence" value="ECO:0007669"/>
    <property type="project" value="UniProtKB-UniRule"/>
</dbReference>
<dbReference type="GO" id="GO:0004359">
    <property type="term" value="F:glutaminase activity"/>
    <property type="evidence" value="ECO:0007669"/>
    <property type="project" value="InterPro"/>
</dbReference>
<evidence type="ECO:0000256" key="3">
    <source>
        <dbReference type="ARBA" id="ARBA00022598"/>
    </source>
</evidence>
<dbReference type="InterPro" id="IPR014729">
    <property type="entry name" value="Rossmann-like_a/b/a_fold"/>
</dbReference>
<proteinExistence type="inferred from homology"/>
<dbReference type="Pfam" id="PF00795">
    <property type="entry name" value="CN_hydrolase"/>
    <property type="match status" value="1"/>
</dbReference>
<keyword evidence="5 7" id="KW-0067">ATP-binding</keyword>
<reference evidence="11" key="1">
    <citation type="submission" date="2020-10" db="EMBL/GenBank/DDBJ databases">
        <authorList>
            <person name="Gilroy R."/>
        </authorList>
    </citation>
    <scope>NUCLEOTIDE SEQUENCE</scope>
    <source>
        <strain evidence="11">ChiHcec3-11533</strain>
    </source>
</reference>
<name>A0A9D1I980_9FIRM</name>
<evidence type="ECO:0000256" key="9">
    <source>
        <dbReference type="RuleBase" id="RU003811"/>
    </source>
</evidence>
<accession>A0A9D1I980</accession>
<dbReference type="PANTHER" id="PTHR23090">
    <property type="entry name" value="NH 3 /GLUTAMINE-DEPENDENT NAD + SYNTHETASE"/>
    <property type="match status" value="1"/>
</dbReference>
<evidence type="ECO:0000256" key="1">
    <source>
        <dbReference type="ARBA" id="ARBA00005188"/>
    </source>
</evidence>
<dbReference type="CDD" id="cd07570">
    <property type="entry name" value="GAT_Gln-NAD-synth"/>
    <property type="match status" value="1"/>
</dbReference>
<feature type="binding site" evidence="7">
    <location>
        <position position="596"/>
    </location>
    <ligand>
        <name>deamido-NAD(+)</name>
        <dbReference type="ChEBI" id="CHEBI:58437"/>
        <note>ligand shared between two neighboring subunits</note>
    </ligand>
</feature>
<comment type="similarity">
    <text evidence="2 7 8">In the C-terminal section; belongs to the NAD synthetase family.</text>
</comment>
<dbReference type="PIRSF" id="PIRSF006630">
    <property type="entry name" value="NADS_GAT"/>
    <property type="match status" value="1"/>
</dbReference>
<dbReference type="GO" id="GO:0009435">
    <property type="term" value="P:NAD+ biosynthetic process"/>
    <property type="evidence" value="ECO:0007669"/>
    <property type="project" value="UniProtKB-UniRule"/>
</dbReference>
<feature type="binding site" evidence="7">
    <location>
        <begin position="349"/>
        <end position="356"/>
    </location>
    <ligand>
        <name>ATP</name>
        <dbReference type="ChEBI" id="CHEBI:30616"/>
    </ligand>
</feature>
<evidence type="ECO:0000313" key="12">
    <source>
        <dbReference type="Proteomes" id="UP000824072"/>
    </source>
</evidence>
<feature type="binding site" evidence="7">
    <location>
        <position position="435"/>
    </location>
    <ligand>
        <name>deamido-NAD(+)</name>
        <dbReference type="ChEBI" id="CHEBI:58437"/>
        <note>ligand shared between two neighboring subunits</note>
    </ligand>
</feature>
<dbReference type="InterPro" id="IPR036526">
    <property type="entry name" value="C-N_Hydrolase_sf"/>
</dbReference>